<proteinExistence type="predicted"/>
<dbReference type="Pfam" id="PF00300">
    <property type="entry name" value="His_Phos_1"/>
    <property type="match status" value="1"/>
</dbReference>
<evidence type="ECO:0000313" key="2">
    <source>
        <dbReference type="Proteomes" id="UP001595539"/>
    </source>
</evidence>
<dbReference type="SMART" id="SM00855">
    <property type="entry name" value="PGAM"/>
    <property type="match status" value="1"/>
</dbReference>
<protein>
    <submittedName>
        <fullName evidence="1">Histidine phosphatase family protein</fullName>
    </submittedName>
</protein>
<keyword evidence="2" id="KW-1185">Reference proteome</keyword>
<comment type="caution">
    <text evidence="1">The sequence shown here is derived from an EMBL/GenBank/DDBJ whole genome shotgun (WGS) entry which is preliminary data.</text>
</comment>
<dbReference type="Proteomes" id="UP001595539">
    <property type="component" value="Unassembled WGS sequence"/>
</dbReference>
<dbReference type="CDD" id="cd07067">
    <property type="entry name" value="HP_PGM_like"/>
    <property type="match status" value="1"/>
</dbReference>
<dbReference type="PANTHER" id="PTHR48100">
    <property type="entry name" value="BROAD-SPECIFICITY PHOSPHATASE YOR283W-RELATED"/>
    <property type="match status" value="1"/>
</dbReference>
<organism evidence="1 2">
    <name type="scientific">Paracoccus angustae</name>
    <dbReference type="NCBI Taxonomy" id="1671480"/>
    <lineage>
        <taxon>Bacteria</taxon>
        <taxon>Pseudomonadati</taxon>
        <taxon>Pseudomonadota</taxon>
        <taxon>Alphaproteobacteria</taxon>
        <taxon>Rhodobacterales</taxon>
        <taxon>Paracoccaceae</taxon>
        <taxon>Paracoccus</taxon>
    </lineage>
</organism>
<dbReference type="PANTHER" id="PTHR48100:SF1">
    <property type="entry name" value="HISTIDINE PHOSPHATASE FAMILY PROTEIN-RELATED"/>
    <property type="match status" value="1"/>
</dbReference>
<reference evidence="2" key="1">
    <citation type="journal article" date="2019" name="Int. J. Syst. Evol. Microbiol.">
        <title>The Global Catalogue of Microorganisms (GCM) 10K type strain sequencing project: providing services to taxonomists for standard genome sequencing and annotation.</title>
        <authorList>
            <consortium name="The Broad Institute Genomics Platform"/>
            <consortium name="The Broad Institute Genome Sequencing Center for Infectious Disease"/>
            <person name="Wu L."/>
            <person name="Ma J."/>
        </authorList>
    </citation>
    <scope>NUCLEOTIDE SEQUENCE [LARGE SCALE GENOMIC DNA]</scope>
    <source>
        <strain evidence="2">KCTC 42473</strain>
    </source>
</reference>
<dbReference type="InterPro" id="IPR013078">
    <property type="entry name" value="His_Pase_superF_clade-1"/>
</dbReference>
<dbReference type="EMBL" id="JBHRXY010000022">
    <property type="protein sequence ID" value="MFC3631228.1"/>
    <property type="molecule type" value="Genomic_DNA"/>
</dbReference>
<name>A0ABV7U816_9RHOB</name>
<dbReference type="RefSeq" id="WP_377763415.1">
    <property type="nucleotide sequence ID" value="NZ_JBHRXY010000022.1"/>
</dbReference>
<dbReference type="InterPro" id="IPR050275">
    <property type="entry name" value="PGM_Phosphatase"/>
</dbReference>
<evidence type="ECO:0000313" key="1">
    <source>
        <dbReference type="EMBL" id="MFC3631228.1"/>
    </source>
</evidence>
<sequence>MGVLIGLVRHGAHDDLGTWLSGRTRDIALNEAGREETAALARRLAGRGVEAIAASPRRRTAETAAILGQILGPAPVVAEALDEIDFGAWSGSRFADLDGDPAWRHWNAARGAAPTPGGETMEAAAARAAAHLDRLAAQGGGPVLCVSHCDVIRGVLAHALGLSLDNILRFEIAPASISWVMAHGQGRMHVLTMNGRE</sequence>
<dbReference type="InterPro" id="IPR029033">
    <property type="entry name" value="His_PPase_superfam"/>
</dbReference>
<dbReference type="Gene3D" id="3.40.50.1240">
    <property type="entry name" value="Phosphoglycerate mutase-like"/>
    <property type="match status" value="1"/>
</dbReference>
<gene>
    <name evidence="1" type="ORF">ACFOM8_17470</name>
</gene>
<accession>A0ABV7U816</accession>
<dbReference type="SUPFAM" id="SSF53254">
    <property type="entry name" value="Phosphoglycerate mutase-like"/>
    <property type="match status" value="1"/>
</dbReference>